<keyword evidence="4" id="KW-0963">Cytoplasm</keyword>
<sequence length="269" mass="29235">MRIAILGGGNMGTTYAKAFVRSNIVKTGDLLIIEKHPEKRKSLREEGVADLKEEINESLSTYDILIVAVKPQDFKSLVPDLVKVLKPSQLIISIMAGITISTIQTLLKHDKIVRAMPNTPAQLGFGITAFTVCKDASLDQISIVDTLLETTGKAIFMKDEELLDAVTALSGSGPAYYYYFVKHMIEAGKQMGMEEPVAAMLVKQTMLGAFQIMSNSKDSLDDMIKAVASKGGTTEAALNSFEKSNVGQDIIEALKSAEKRAKELSRESA</sequence>
<dbReference type="Proteomes" id="UP000030185">
    <property type="component" value="Unassembled WGS sequence"/>
</dbReference>
<dbReference type="RefSeq" id="WP_045463108.1">
    <property type="nucleotide sequence ID" value="NZ_BBLT01000004.1"/>
</dbReference>
<evidence type="ECO:0000313" key="10">
    <source>
        <dbReference type="Proteomes" id="UP000030185"/>
    </source>
</evidence>
<evidence type="ECO:0000256" key="4">
    <source>
        <dbReference type="HAMAP-Rule" id="MF_01925"/>
    </source>
</evidence>
<dbReference type="InterPro" id="IPR008927">
    <property type="entry name" value="6-PGluconate_DH-like_C_sf"/>
</dbReference>
<keyword evidence="4" id="KW-0641">Proline biosynthesis</keyword>
<feature type="domain" description="Pyrroline-5-carboxylate reductase catalytic N-terminal" evidence="7">
    <location>
        <begin position="2"/>
        <end position="97"/>
    </location>
</feature>
<evidence type="ECO:0000256" key="2">
    <source>
        <dbReference type="ARBA" id="ARBA00022857"/>
    </source>
</evidence>
<dbReference type="Gene3D" id="1.10.3730.10">
    <property type="entry name" value="ProC C-terminal domain-like"/>
    <property type="match status" value="1"/>
</dbReference>
<dbReference type="Pfam" id="PF14748">
    <property type="entry name" value="P5CR_dimer"/>
    <property type="match status" value="1"/>
</dbReference>
<dbReference type="PANTHER" id="PTHR11645">
    <property type="entry name" value="PYRROLINE-5-CARBOXYLATE REDUCTASE"/>
    <property type="match status" value="1"/>
</dbReference>
<dbReference type="Gene3D" id="3.40.50.720">
    <property type="entry name" value="NAD(P)-binding Rossmann-like Domain"/>
    <property type="match status" value="1"/>
</dbReference>
<dbReference type="AlphaFoldDB" id="A0A098LDR1"/>
<dbReference type="FunFam" id="1.10.3730.10:FF:000001">
    <property type="entry name" value="Pyrroline-5-carboxylate reductase"/>
    <property type="match status" value="1"/>
</dbReference>
<keyword evidence="4" id="KW-0028">Amino-acid biosynthesis</keyword>
<dbReference type="PIRSF" id="PIRSF000193">
    <property type="entry name" value="Pyrrol-5-carb_rd"/>
    <property type="match status" value="1"/>
</dbReference>
<protein>
    <recommendedName>
        <fullName evidence="4 5">Pyrroline-5-carboxylate reductase</fullName>
        <shortName evidence="4">P5C reductase</shortName>
        <shortName evidence="4">P5CR</shortName>
        <ecNumber evidence="4 5">1.5.1.2</ecNumber>
    </recommendedName>
    <alternativeName>
        <fullName evidence="4">PCA reductase</fullName>
    </alternativeName>
</protein>
<dbReference type="InterPro" id="IPR029036">
    <property type="entry name" value="P5CR_dimer"/>
</dbReference>
<keyword evidence="10" id="KW-1185">Reference proteome</keyword>
<dbReference type="GO" id="GO:0004735">
    <property type="term" value="F:pyrroline-5-carboxylate reductase activity"/>
    <property type="evidence" value="ECO:0007669"/>
    <property type="project" value="UniProtKB-UniRule"/>
</dbReference>
<evidence type="ECO:0000259" key="8">
    <source>
        <dbReference type="Pfam" id="PF14748"/>
    </source>
</evidence>
<dbReference type="SUPFAM" id="SSF48179">
    <property type="entry name" value="6-phosphogluconate dehydrogenase C-terminal domain-like"/>
    <property type="match status" value="1"/>
</dbReference>
<keyword evidence="2 4" id="KW-0521">NADP</keyword>
<dbReference type="InterPro" id="IPR028939">
    <property type="entry name" value="P5C_Rdtase_cat_N"/>
</dbReference>
<dbReference type="InterPro" id="IPR000304">
    <property type="entry name" value="Pyrroline-COOH_reductase"/>
</dbReference>
<dbReference type="SUPFAM" id="SSF51735">
    <property type="entry name" value="NAD(P)-binding Rossmann-fold domains"/>
    <property type="match status" value="1"/>
</dbReference>
<dbReference type="OrthoDB" id="9805754at2"/>
<comment type="similarity">
    <text evidence="1 4">Belongs to the pyrroline-5-carboxylate reductase family.</text>
</comment>
<comment type="catalytic activity">
    <reaction evidence="4">
        <text>L-proline + NAD(+) = (S)-1-pyrroline-5-carboxylate + NADH + 2 H(+)</text>
        <dbReference type="Rhea" id="RHEA:14105"/>
        <dbReference type="ChEBI" id="CHEBI:15378"/>
        <dbReference type="ChEBI" id="CHEBI:17388"/>
        <dbReference type="ChEBI" id="CHEBI:57540"/>
        <dbReference type="ChEBI" id="CHEBI:57945"/>
        <dbReference type="ChEBI" id="CHEBI:60039"/>
        <dbReference type="EC" id="1.5.1.2"/>
    </reaction>
</comment>
<dbReference type="GO" id="GO:0055129">
    <property type="term" value="P:L-proline biosynthetic process"/>
    <property type="evidence" value="ECO:0007669"/>
    <property type="project" value="UniProtKB-UniRule"/>
</dbReference>
<comment type="subcellular location">
    <subcellularLocation>
        <location evidence="4">Cytoplasm</location>
    </subcellularLocation>
</comment>
<dbReference type="STRING" id="153721.MYP_2318"/>
<feature type="domain" description="Pyrroline-5-carboxylate reductase dimerisation" evidence="8">
    <location>
        <begin position="160"/>
        <end position="264"/>
    </location>
</feature>
<comment type="function">
    <text evidence="4">Catalyzes the reduction of 1-pyrroline-5-carboxylate (PCA) to L-proline.</text>
</comment>
<dbReference type="InterPro" id="IPR036291">
    <property type="entry name" value="NAD(P)-bd_dom_sf"/>
</dbReference>
<dbReference type="PANTHER" id="PTHR11645:SF0">
    <property type="entry name" value="PYRROLINE-5-CARBOXYLATE REDUCTASE 3"/>
    <property type="match status" value="1"/>
</dbReference>
<dbReference type="EMBL" id="BBLT01000004">
    <property type="protein sequence ID" value="GAL85090.1"/>
    <property type="molecule type" value="Genomic_DNA"/>
</dbReference>
<name>A0A098LDR1_9BACT</name>
<comment type="pathway">
    <text evidence="4">Amino-acid biosynthesis; L-proline biosynthesis; L-proline from L-glutamate 5-semialdehyde: step 1/1.</text>
</comment>
<dbReference type="NCBIfam" id="TIGR00112">
    <property type="entry name" value="proC"/>
    <property type="match status" value="1"/>
</dbReference>
<evidence type="ECO:0000256" key="5">
    <source>
        <dbReference type="NCBIfam" id="TIGR00112"/>
    </source>
</evidence>
<feature type="binding site" evidence="6">
    <location>
        <begin position="68"/>
        <end position="71"/>
    </location>
    <ligand>
        <name>NADP(+)</name>
        <dbReference type="ChEBI" id="CHEBI:58349"/>
    </ligand>
</feature>
<reference evidence="9 10" key="1">
    <citation type="submission" date="2014-09" db="EMBL/GenBank/DDBJ databases">
        <title>Sporocytophaga myxococcoides PG-01 genome sequencing.</title>
        <authorList>
            <person name="Liu L."/>
            <person name="Gao P.J."/>
            <person name="Chen G.J."/>
            <person name="Wang L.S."/>
        </authorList>
    </citation>
    <scope>NUCLEOTIDE SEQUENCE [LARGE SCALE GENOMIC DNA]</scope>
    <source>
        <strain evidence="9 10">PG-01</strain>
    </source>
</reference>
<comment type="caution">
    <text evidence="9">The sequence shown here is derived from an EMBL/GenBank/DDBJ whole genome shotgun (WGS) entry which is preliminary data.</text>
</comment>
<dbReference type="eggNOG" id="COG0345">
    <property type="taxonomic scope" value="Bacteria"/>
</dbReference>
<evidence type="ECO:0000256" key="6">
    <source>
        <dbReference type="PIRSR" id="PIRSR000193-1"/>
    </source>
</evidence>
<proteinExistence type="inferred from homology"/>
<feature type="binding site" evidence="6">
    <location>
        <begin position="6"/>
        <end position="11"/>
    </location>
    <ligand>
        <name>NADP(+)</name>
        <dbReference type="ChEBI" id="CHEBI:58349"/>
    </ligand>
</feature>
<dbReference type="HAMAP" id="MF_01925">
    <property type="entry name" value="P5C_reductase"/>
    <property type="match status" value="1"/>
</dbReference>
<keyword evidence="3 4" id="KW-0560">Oxidoreductase</keyword>
<evidence type="ECO:0000259" key="7">
    <source>
        <dbReference type="Pfam" id="PF03807"/>
    </source>
</evidence>
<comment type="catalytic activity">
    <reaction evidence="4">
        <text>L-proline + NADP(+) = (S)-1-pyrroline-5-carboxylate + NADPH + 2 H(+)</text>
        <dbReference type="Rhea" id="RHEA:14109"/>
        <dbReference type="ChEBI" id="CHEBI:15378"/>
        <dbReference type="ChEBI" id="CHEBI:17388"/>
        <dbReference type="ChEBI" id="CHEBI:57783"/>
        <dbReference type="ChEBI" id="CHEBI:58349"/>
        <dbReference type="ChEBI" id="CHEBI:60039"/>
        <dbReference type="EC" id="1.5.1.2"/>
    </reaction>
</comment>
<dbReference type="Pfam" id="PF03807">
    <property type="entry name" value="F420_oxidored"/>
    <property type="match status" value="1"/>
</dbReference>
<evidence type="ECO:0000256" key="3">
    <source>
        <dbReference type="ARBA" id="ARBA00023002"/>
    </source>
</evidence>
<evidence type="ECO:0000256" key="1">
    <source>
        <dbReference type="ARBA" id="ARBA00005525"/>
    </source>
</evidence>
<gene>
    <name evidence="4" type="primary">proC</name>
    <name evidence="9" type="ORF">MYP_2318</name>
</gene>
<dbReference type="GO" id="GO:0005737">
    <property type="term" value="C:cytoplasm"/>
    <property type="evidence" value="ECO:0007669"/>
    <property type="project" value="UniProtKB-SubCell"/>
</dbReference>
<dbReference type="EC" id="1.5.1.2" evidence="4 5"/>
<evidence type="ECO:0000313" key="9">
    <source>
        <dbReference type="EMBL" id="GAL85090.1"/>
    </source>
</evidence>
<dbReference type="UniPathway" id="UPA00098">
    <property type="reaction ID" value="UER00361"/>
</dbReference>
<organism evidence="9 10">
    <name type="scientific">Sporocytophaga myxococcoides</name>
    <dbReference type="NCBI Taxonomy" id="153721"/>
    <lineage>
        <taxon>Bacteria</taxon>
        <taxon>Pseudomonadati</taxon>
        <taxon>Bacteroidota</taxon>
        <taxon>Cytophagia</taxon>
        <taxon>Cytophagales</taxon>
        <taxon>Cytophagaceae</taxon>
        <taxon>Sporocytophaga</taxon>
    </lineage>
</organism>
<accession>A0A098LDR1</accession>